<comment type="similarity">
    <text evidence="1 9">Belongs to the nucleoporin Nup84/Nup107 family.</text>
</comment>
<keyword evidence="3" id="KW-0509">mRNA transport</keyword>
<keyword evidence="7 9" id="KW-0472">Membrane</keyword>
<dbReference type="InterPro" id="IPR007252">
    <property type="entry name" value="Nup84/Nup107"/>
</dbReference>
<keyword evidence="11" id="KW-1185">Reference proteome</keyword>
<dbReference type="GO" id="GO:0031080">
    <property type="term" value="C:nuclear pore outer ring"/>
    <property type="evidence" value="ECO:0007669"/>
    <property type="project" value="TreeGrafter"/>
</dbReference>
<organism evidence="10 11">
    <name type="scientific">Exocentrus adspersus</name>
    <dbReference type="NCBI Taxonomy" id="1586481"/>
    <lineage>
        <taxon>Eukaryota</taxon>
        <taxon>Metazoa</taxon>
        <taxon>Ecdysozoa</taxon>
        <taxon>Arthropoda</taxon>
        <taxon>Hexapoda</taxon>
        <taxon>Insecta</taxon>
        <taxon>Pterygota</taxon>
        <taxon>Neoptera</taxon>
        <taxon>Endopterygota</taxon>
        <taxon>Coleoptera</taxon>
        <taxon>Polyphaga</taxon>
        <taxon>Cucujiformia</taxon>
        <taxon>Chrysomeloidea</taxon>
        <taxon>Cerambycidae</taxon>
        <taxon>Lamiinae</taxon>
        <taxon>Acanthocinini</taxon>
        <taxon>Exocentrus</taxon>
    </lineage>
</organism>
<evidence type="ECO:0000256" key="9">
    <source>
        <dbReference type="RuleBase" id="RU365072"/>
    </source>
</evidence>
<dbReference type="Proteomes" id="UP001159042">
    <property type="component" value="Unassembled WGS sequence"/>
</dbReference>
<evidence type="ECO:0000256" key="5">
    <source>
        <dbReference type="ARBA" id="ARBA00023010"/>
    </source>
</evidence>
<dbReference type="PANTHER" id="PTHR13003:SF2">
    <property type="entry name" value="NUCLEAR PORE COMPLEX PROTEIN NUP107"/>
    <property type="match status" value="1"/>
</dbReference>
<keyword evidence="2 9" id="KW-0813">Transport</keyword>
<dbReference type="GO" id="GO:0006606">
    <property type="term" value="P:protein import into nucleus"/>
    <property type="evidence" value="ECO:0007669"/>
    <property type="project" value="TreeGrafter"/>
</dbReference>
<dbReference type="GO" id="GO:0031965">
    <property type="term" value="C:nuclear membrane"/>
    <property type="evidence" value="ECO:0007669"/>
    <property type="project" value="UniProtKB-SubCell"/>
</dbReference>
<comment type="function">
    <text evidence="9">Functions as a component of the nuclear pore complex (NPC).</text>
</comment>
<accession>A0AAV8VVD1</accession>
<evidence type="ECO:0000256" key="4">
    <source>
        <dbReference type="ARBA" id="ARBA00022927"/>
    </source>
</evidence>
<comment type="subcellular location">
    <subcellularLocation>
        <location evidence="9">Nucleus</location>
        <location evidence="9">Nuclear pore complex</location>
    </subcellularLocation>
    <subcellularLocation>
        <location evidence="9">Nucleus membrane</location>
    </subcellularLocation>
</comment>
<evidence type="ECO:0000256" key="2">
    <source>
        <dbReference type="ARBA" id="ARBA00022448"/>
    </source>
</evidence>
<dbReference type="EMBL" id="JANEYG010000031">
    <property type="protein sequence ID" value="KAJ8917651.1"/>
    <property type="molecule type" value="Genomic_DNA"/>
</dbReference>
<comment type="caution">
    <text evidence="10">The sequence shown here is derived from an EMBL/GenBank/DDBJ whole genome shotgun (WGS) entry which is preliminary data.</text>
</comment>
<dbReference type="Gene3D" id="1.20.190.50">
    <property type="match status" value="1"/>
</dbReference>
<evidence type="ECO:0000256" key="6">
    <source>
        <dbReference type="ARBA" id="ARBA00023132"/>
    </source>
</evidence>
<evidence type="ECO:0000256" key="7">
    <source>
        <dbReference type="ARBA" id="ARBA00023136"/>
    </source>
</evidence>
<proteinExistence type="inferred from homology"/>
<keyword evidence="4" id="KW-0653">Protein transport</keyword>
<evidence type="ECO:0000256" key="3">
    <source>
        <dbReference type="ARBA" id="ARBA00022816"/>
    </source>
</evidence>
<keyword evidence="5 9" id="KW-0811">Translocation</keyword>
<dbReference type="AlphaFoldDB" id="A0AAV8VVD1"/>
<dbReference type="GO" id="GO:0017056">
    <property type="term" value="F:structural constituent of nuclear pore"/>
    <property type="evidence" value="ECO:0007669"/>
    <property type="project" value="UniProtKB-UniRule"/>
</dbReference>
<comment type="subunit">
    <text evidence="9">Part of the nuclear pore complex (NPC).</text>
</comment>
<protein>
    <recommendedName>
        <fullName evidence="9">Nuclear pore complex protein</fullName>
    </recommendedName>
</protein>
<evidence type="ECO:0000256" key="1">
    <source>
        <dbReference type="ARBA" id="ARBA00009510"/>
    </source>
</evidence>
<keyword evidence="6 9" id="KW-0906">Nuclear pore complex</keyword>
<dbReference type="PANTHER" id="PTHR13003">
    <property type="entry name" value="NUP107-RELATED"/>
    <property type="match status" value="1"/>
</dbReference>
<evidence type="ECO:0000313" key="10">
    <source>
        <dbReference type="EMBL" id="KAJ8917651.1"/>
    </source>
</evidence>
<sequence>MENDLERSLHLLENALSTSGRGLFKRKFREDASAANLLDLSLTLTPHELKKFMFSDGTLPYDETALLNVQADKTVAGSIIQAGNETPWNTAVDSLYTEFYSILQSHSGNHDVLDIVSGLAQSCSDALKIVKSLKAQVAISSVEEAWLENECNTWRLLLFKQDSLVRECQLIIDWLESNAADKDDAVLHFSDSSVGWENTLHQLQFAENIAFSSSKQIVTQMDPDAPHYQRRTLHDFDMEDEKTLAKRIFTEIRCGKLDQAQKLCRQCGHSWKAALFEGWRLFHDPNIKETSEDDFNTEDMECGDRNTLKKIEGNSNRDIWKCMAIKYCKQEYLNSYEKAAVASFCGFMKPILLVCNTWEDYLWAYMKSMVDVRVESEIRDRCVKNKEYIALPEEYWMQRMSLNEVFISLESSKNPVIREESRKPEHVIQKYIILNDIATLFQELDFWTEDSNMTSHHLRFIVHLVLFLDQIGQGHNREITEKVLKAYINRLMDRNEAELIPFYISKLNPKAQVHLYAQYLGKILNNEERKASLIYAEQNGLDVFSITRQVVENARNLPYDVDSAIDLQQKVTDLDKYKISALDWVTFYDNQRADALIQVNGLIFTFLSLGKLSSAQLALAKVPFDTVDKLLSEGDVSDQELSRAMKEYFSYKAYLDSNEAFNRWFQQCKCKPLPPDELPENAQFPEKVAHQHRVSQYKAELERWKLTTSHLAKNARTLLYNVLLFPDGWLVGAKDADYLRSTCIPEVVMLLYSILSESGQHEECIQLADIIASEKHCLYKVYSKEKLGEILTKLCESSVTLLNEKKDPWGRETSA</sequence>
<dbReference type="GO" id="GO:0006406">
    <property type="term" value="P:mRNA export from nucleus"/>
    <property type="evidence" value="ECO:0007669"/>
    <property type="project" value="TreeGrafter"/>
</dbReference>
<dbReference type="Pfam" id="PF04121">
    <property type="entry name" value="Nup84_Nup100"/>
    <property type="match status" value="1"/>
</dbReference>
<evidence type="ECO:0000313" key="11">
    <source>
        <dbReference type="Proteomes" id="UP001159042"/>
    </source>
</evidence>
<reference evidence="10 11" key="1">
    <citation type="journal article" date="2023" name="Insect Mol. Biol.">
        <title>Genome sequencing provides insights into the evolution of gene families encoding plant cell wall-degrading enzymes in longhorned beetles.</title>
        <authorList>
            <person name="Shin N.R."/>
            <person name="Okamura Y."/>
            <person name="Kirsch R."/>
            <person name="Pauchet Y."/>
        </authorList>
    </citation>
    <scope>NUCLEOTIDE SEQUENCE [LARGE SCALE GENOMIC DNA]</scope>
    <source>
        <strain evidence="10">EAD_L_NR</strain>
    </source>
</reference>
<evidence type="ECO:0000256" key="8">
    <source>
        <dbReference type="ARBA" id="ARBA00023242"/>
    </source>
</evidence>
<gene>
    <name evidence="10" type="ORF">NQ315_005098</name>
</gene>
<dbReference type="GO" id="GO:0000973">
    <property type="term" value="P:post-transcriptional tethering of RNA polymerase II gene DNA at nuclear periphery"/>
    <property type="evidence" value="ECO:0007669"/>
    <property type="project" value="TreeGrafter"/>
</dbReference>
<dbReference type="FunFam" id="1.10.3450.20:FF:000001">
    <property type="entry name" value="Nuclear pore complex protein"/>
    <property type="match status" value="1"/>
</dbReference>
<keyword evidence="8 9" id="KW-0539">Nucleus</keyword>
<dbReference type="Gene3D" id="1.10.3450.20">
    <property type="match status" value="1"/>
</dbReference>
<name>A0AAV8VVD1_9CUCU</name>